<feature type="compositionally biased region" description="Pro residues" evidence="1">
    <location>
        <begin position="345"/>
        <end position="357"/>
    </location>
</feature>
<keyword evidence="3" id="KW-1185">Reference proteome</keyword>
<comment type="caution">
    <text evidence="2">The sequence shown here is derived from an EMBL/GenBank/DDBJ whole genome shotgun (WGS) entry which is preliminary data.</text>
</comment>
<proteinExistence type="predicted"/>
<accession>A0A4Y7TMV9</accession>
<dbReference type="PANTHER" id="PTHR48125">
    <property type="entry name" value="LP07818P1"/>
    <property type="match status" value="1"/>
</dbReference>
<dbReference type="EMBL" id="QPFP01000007">
    <property type="protein sequence ID" value="TEB35291.1"/>
    <property type="molecule type" value="Genomic_DNA"/>
</dbReference>
<feature type="compositionally biased region" description="Acidic residues" evidence="1">
    <location>
        <begin position="921"/>
        <end position="933"/>
    </location>
</feature>
<evidence type="ECO:0000256" key="1">
    <source>
        <dbReference type="SAM" id="MobiDB-lite"/>
    </source>
</evidence>
<evidence type="ECO:0000313" key="2">
    <source>
        <dbReference type="EMBL" id="TEB35291.1"/>
    </source>
</evidence>
<dbReference type="Proteomes" id="UP000298030">
    <property type="component" value="Unassembled WGS sequence"/>
</dbReference>
<protein>
    <recommendedName>
        <fullName evidence="4">Nibrin second BRCT domain-containing protein</fullName>
    </recommendedName>
</protein>
<sequence>MWLLEGPFDGEESGAVNFRKTKLLRTTKDYTFGRKGTGLTVNSKKISGEHGAFQVGEFITEDPSATPTLTFKSLKKPFQLNRGEGSSDIAGEHVQELQDGDEIVVVNIVHIKVRWVRVCCYSSTPSGLQSECTSLGINLTFQPSAEVTHHLTPTLTLAASLAASLISSAQLVKPEWLQDVVRLGDGAHTLPVVTLAKYRPKLDANLDRRHQNHNLWDPNEGRLKIFRHFRFLCVGEKAREVPLDLRQMIARGEGTLESFDIHMGVDKFRQAIMRGRNKEGKRLVLVGDEVMLGAAVGEDVLKEFGEEAKLSGLSFHSPDALVEAVLDTDTSKLEAQNLKRKARSPSPPPEEAPAPPRPPKRLPRVAASREPSAPPVETPASETPQPPIVRLKRIRRNPIAEVVTGHDDPSAILDAPPDLSDKPPSIAQATPGRPVRLKRRTRQASAEPGTLNAVPESFEVPDTVQEPPLKRFKALFEASDPSNLGAMSSASILDSQYNDDAFSVGGSLATGTISQTQMETATTQSKARSTTSLSALREEEEETGPSTFELRATSAAKRKRLGEAGEGGDVVMDDVESHPPSKRRATGTSQAEWIEDEVPAPPNAQPRATSKPPSSRPGGAGASNAKDSSSKTGSKAKASGAVAGKPDEDSAFLKAVASTKRGKKKEDDFDREFNKLKISKPDLAPVEDEPEKEWAVLAEFGDDSGLRGNFMTIMEMEVFKERDSNGMRVERASGAGLKPEWQGRPNFKKFKKKDTRSERPKIALFSTSGEDITRGESYWKDDKSRPRTQAKPIARRGASAARSPPPSDNEREEEQAPAPMPKKRTQTQTQSRAPSRSRATSRARSIEPAPAPARRTATRKTTAPIIEESDEDEVQESQMTRRSQKSRSQKSEALFLPDDDEDDEDEDGGNGNDGAFKADFDMDIDDDDDDDAETSTLKSKESSYPRRGAPARKPKRPVKDDSDDDAVFKGF</sequence>
<feature type="region of interest" description="Disordered" evidence="1">
    <location>
        <begin position="335"/>
        <end position="462"/>
    </location>
</feature>
<feature type="compositionally biased region" description="Acidic residues" evidence="1">
    <location>
        <begin position="897"/>
        <end position="908"/>
    </location>
</feature>
<feature type="region of interest" description="Disordered" evidence="1">
    <location>
        <begin position="515"/>
        <end position="688"/>
    </location>
</feature>
<feature type="region of interest" description="Disordered" evidence="1">
    <location>
        <begin position="731"/>
        <end position="971"/>
    </location>
</feature>
<name>A0A4Y7TMV9_COPMI</name>
<feature type="compositionally biased region" description="Basic and acidic residues" evidence="1">
    <location>
        <begin position="771"/>
        <end position="785"/>
    </location>
</feature>
<organism evidence="2 3">
    <name type="scientific">Coprinellus micaceus</name>
    <name type="common">Glistening ink-cap mushroom</name>
    <name type="synonym">Coprinus micaceus</name>
    <dbReference type="NCBI Taxonomy" id="71717"/>
    <lineage>
        <taxon>Eukaryota</taxon>
        <taxon>Fungi</taxon>
        <taxon>Dikarya</taxon>
        <taxon>Basidiomycota</taxon>
        <taxon>Agaricomycotina</taxon>
        <taxon>Agaricomycetes</taxon>
        <taxon>Agaricomycetidae</taxon>
        <taxon>Agaricales</taxon>
        <taxon>Agaricineae</taxon>
        <taxon>Psathyrellaceae</taxon>
        <taxon>Coprinellus</taxon>
    </lineage>
</organism>
<feature type="compositionally biased region" description="Low complexity" evidence="1">
    <location>
        <begin position="852"/>
        <end position="866"/>
    </location>
</feature>
<feature type="compositionally biased region" description="Polar residues" evidence="1">
    <location>
        <begin position="515"/>
        <end position="534"/>
    </location>
</feature>
<feature type="compositionally biased region" description="Low complexity" evidence="1">
    <location>
        <begin position="826"/>
        <end position="843"/>
    </location>
</feature>
<dbReference type="OrthoDB" id="552194at2759"/>
<evidence type="ECO:0008006" key="4">
    <source>
        <dbReference type="Google" id="ProtNLM"/>
    </source>
</evidence>
<gene>
    <name evidence="2" type="ORF">FA13DRAFT_1787923</name>
</gene>
<reference evidence="2 3" key="1">
    <citation type="journal article" date="2019" name="Nat. Ecol. Evol.">
        <title>Megaphylogeny resolves global patterns of mushroom evolution.</title>
        <authorList>
            <person name="Varga T."/>
            <person name="Krizsan K."/>
            <person name="Foldi C."/>
            <person name="Dima B."/>
            <person name="Sanchez-Garcia M."/>
            <person name="Sanchez-Ramirez S."/>
            <person name="Szollosi G.J."/>
            <person name="Szarkandi J.G."/>
            <person name="Papp V."/>
            <person name="Albert L."/>
            <person name="Andreopoulos W."/>
            <person name="Angelini C."/>
            <person name="Antonin V."/>
            <person name="Barry K.W."/>
            <person name="Bougher N.L."/>
            <person name="Buchanan P."/>
            <person name="Buyck B."/>
            <person name="Bense V."/>
            <person name="Catcheside P."/>
            <person name="Chovatia M."/>
            <person name="Cooper J."/>
            <person name="Damon W."/>
            <person name="Desjardin D."/>
            <person name="Finy P."/>
            <person name="Geml J."/>
            <person name="Haridas S."/>
            <person name="Hughes K."/>
            <person name="Justo A."/>
            <person name="Karasinski D."/>
            <person name="Kautmanova I."/>
            <person name="Kiss B."/>
            <person name="Kocsube S."/>
            <person name="Kotiranta H."/>
            <person name="LaButti K.M."/>
            <person name="Lechner B.E."/>
            <person name="Liimatainen K."/>
            <person name="Lipzen A."/>
            <person name="Lukacs Z."/>
            <person name="Mihaltcheva S."/>
            <person name="Morgado L.N."/>
            <person name="Niskanen T."/>
            <person name="Noordeloos M.E."/>
            <person name="Ohm R.A."/>
            <person name="Ortiz-Santana B."/>
            <person name="Ovrebo C."/>
            <person name="Racz N."/>
            <person name="Riley R."/>
            <person name="Savchenko A."/>
            <person name="Shiryaev A."/>
            <person name="Soop K."/>
            <person name="Spirin V."/>
            <person name="Szebenyi C."/>
            <person name="Tomsovsky M."/>
            <person name="Tulloss R.E."/>
            <person name="Uehling J."/>
            <person name="Grigoriev I.V."/>
            <person name="Vagvolgyi C."/>
            <person name="Papp T."/>
            <person name="Martin F.M."/>
            <person name="Miettinen O."/>
            <person name="Hibbett D.S."/>
            <person name="Nagy L.G."/>
        </authorList>
    </citation>
    <scope>NUCLEOTIDE SEQUENCE [LARGE SCALE GENOMIC DNA]</scope>
    <source>
        <strain evidence="2 3">FP101781</strain>
    </source>
</reference>
<feature type="compositionally biased region" description="Low complexity" evidence="1">
    <location>
        <begin position="625"/>
        <end position="644"/>
    </location>
</feature>
<dbReference type="AlphaFoldDB" id="A0A4Y7TMV9"/>
<feature type="compositionally biased region" description="Basic and acidic residues" evidence="1">
    <location>
        <begin position="664"/>
        <end position="675"/>
    </location>
</feature>
<dbReference type="PANTHER" id="PTHR48125:SF12">
    <property type="entry name" value="AT HOOK TRANSCRIPTION FACTOR FAMILY-RELATED"/>
    <property type="match status" value="1"/>
</dbReference>
<evidence type="ECO:0000313" key="3">
    <source>
        <dbReference type="Proteomes" id="UP000298030"/>
    </source>
</evidence>